<sequence>MFSYMSGFISDLNLEDRAEVYVFLLFPQKFAKNLKPELFRHMHLKLDANYDAANKVYLDKWNSIHDHYIPFSLPIRSIYCRDTGIYLKNETPVTKWIDKHFNVNLKEYLESISYSDRTYHEEVHDDTVIDENNLFNYVSIALEHVDFAHKVYNTLLKDKKIETQFSTIESLFEYHNVTLMQGLMLGTNPYIVNKNESKLNCEDDSIDLIKDVVFHSALEMFMININKVYKPSSIGSQAQNRQYFSLMHEARECVFDKNSDC</sequence>
<dbReference type="AlphaFoldDB" id="A0AAX0MHE3"/>
<keyword evidence="2" id="KW-1185">Reference proteome</keyword>
<proteinExistence type="predicted"/>
<accession>A0AAX0MHE3</accession>
<evidence type="ECO:0000313" key="2">
    <source>
        <dbReference type="Proteomes" id="UP000191946"/>
    </source>
</evidence>
<dbReference type="Proteomes" id="UP000191946">
    <property type="component" value="Unassembled WGS sequence"/>
</dbReference>
<protein>
    <submittedName>
        <fullName evidence="1">Uncharacterized protein</fullName>
    </submittedName>
</protein>
<name>A0AAX0MHE3_VIBPH</name>
<organism evidence="1 2">
    <name type="scientific">Vibrio parahaemolyticus</name>
    <dbReference type="NCBI Taxonomy" id="670"/>
    <lineage>
        <taxon>Bacteria</taxon>
        <taxon>Pseudomonadati</taxon>
        <taxon>Pseudomonadota</taxon>
        <taxon>Gammaproteobacteria</taxon>
        <taxon>Vibrionales</taxon>
        <taxon>Vibrionaceae</taxon>
        <taxon>Vibrio</taxon>
    </lineage>
</organism>
<gene>
    <name evidence="1" type="ORF">AKG60_03115</name>
</gene>
<dbReference type="EMBL" id="LHQV01000005">
    <property type="protein sequence ID" value="OQK03890.1"/>
    <property type="molecule type" value="Genomic_DNA"/>
</dbReference>
<comment type="caution">
    <text evidence="1">The sequence shown here is derived from an EMBL/GenBank/DDBJ whole genome shotgun (WGS) entry which is preliminary data.</text>
</comment>
<evidence type="ECO:0000313" key="1">
    <source>
        <dbReference type="EMBL" id="OQK03890.1"/>
    </source>
</evidence>
<reference evidence="1 2" key="1">
    <citation type="submission" date="2015-08" db="EMBL/GenBank/DDBJ databases">
        <title>Draft Genome Sequences of Vibrio parahaemolyticus Strains.</title>
        <authorList>
            <person name="Gonzalez-Escalona N."/>
            <person name="DePaola A."/>
        </authorList>
    </citation>
    <scope>NUCLEOTIDE SEQUENCE [LARGE SCALE GENOMIC DNA]</scope>
    <source>
        <strain evidence="1 2">CFSAN001621</strain>
    </source>
</reference>